<feature type="transmembrane region" description="Helical" evidence="1">
    <location>
        <begin position="182"/>
        <end position="215"/>
    </location>
</feature>
<sequence length="538" mass="56020">MSTSVPIPSGVDGRSRRRLASAPSRALAGACALLLVAAGLRIWQAARHRLWLDELYTTTLIDTPSLSHVWSGALQGADGNPPLYLSLSWALTHALPGAPEAVLRTANLVVLSVAALLLYRIGRRVADPASVVAGLTMLCGVDGMVGYALLEVRTYALYLALVVGTLWATLGVVDRPSRGRVAVLAGVGVLATLSHSFGGFYVLTTLAAAGLVAVVDRDRHLVLALAAAALPAGATLAGWIALSLAAQLAVATPYGWIPVPDAMELLVALTGSLLLTPFLGVGLVCAAVLRPPSVAGLLRCCAERRDIAVVVAALSGFAALTAAGWVGSRLITPFFVPRYFIPNVAVAALLVVAGLAALRRNVGGGLSAVAVVVCIASGVGKIAVDPGEALGAIPCSDAAGRFLEEGFARDGLPVVAESPDAWLVRARYAPDQAILYPLDWQVVVRFPFRARNNAMDFHIMEILHGWAAPGSALATGVLATEDIVARHRHLLVLDEEARSWFTQLRATHPVSARLLREGPGCRLWDVTLGGEAPGGSAG</sequence>
<feature type="transmembrane region" description="Helical" evidence="1">
    <location>
        <begin position="265"/>
        <end position="289"/>
    </location>
</feature>
<evidence type="ECO:0000313" key="3">
    <source>
        <dbReference type="Proteomes" id="UP000289411"/>
    </source>
</evidence>
<gene>
    <name evidence="2" type="ORF">D3272_20820</name>
</gene>
<accession>A0A4Q2RA06</accession>
<keyword evidence="1" id="KW-1133">Transmembrane helix</keyword>
<dbReference type="OrthoDB" id="8451107at2"/>
<feature type="transmembrane region" description="Helical" evidence="1">
    <location>
        <begin position="221"/>
        <end position="244"/>
    </location>
</feature>
<keyword evidence="3" id="KW-1185">Reference proteome</keyword>
<keyword evidence="1" id="KW-0812">Transmembrane</keyword>
<keyword evidence="1" id="KW-0472">Membrane</keyword>
<feature type="transmembrane region" description="Helical" evidence="1">
    <location>
        <begin position="364"/>
        <end position="384"/>
    </location>
</feature>
<dbReference type="AlphaFoldDB" id="A0A4Q2RA06"/>
<evidence type="ECO:0000313" key="2">
    <source>
        <dbReference type="EMBL" id="RYB02380.1"/>
    </source>
</evidence>
<evidence type="ECO:0000256" key="1">
    <source>
        <dbReference type="SAM" id="Phobius"/>
    </source>
</evidence>
<feature type="transmembrane region" description="Helical" evidence="1">
    <location>
        <begin position="339"/>
        <end position="358"/>
    </location>
</feature>
<dbReference type="EMBL" id="QYBC01000020">
    <property type="protein sequence ID" value="RYB02380.1"/>
    <property type="molecule type" value="Genomic_DNA"/>
</dbReference>
<name>A0A4Q2RA06_9HYPH</name>
<organism evidence="2 3">
    <name type="scientific">Lichenibacterium ramalinae</name>
    <dbReference type="NCBI Taxonomy" id="2316527"/>
    <lineage>
        <taxon>Bacteria</taxon>
        <taxon>Pseudomonadati</taxon>
        <taxon>Pseudomonadota</taxon>
        <taxon>Alphaproteobacteria</taxon>
        <taxon>Hyphomicrobiales</taxon>
        <taxon>Lichenihabitantaceae</taxon>
        <taxon>Lichenibacterium</taxon>
    </lineage>
</organism>
<proteinExistence type="predicted"/>
<feature type="transmembrane region" description="Helical" evidence="1">
    <location>
        <begin position="155"/>
        <end position="173"/>
    </location>
</feature>
<feature type="transmembrane region" description="Helical" evidence="1">
    <location>
        <begin position="309"/>
        <end position="327"/>
    </location>
</feature>
<reference evidence="2 3" key="1">
    <citation type="submission" date="2018-09" db="EMBL/GenBank/DDBJ databases">
        <authorList>
            <person name="Grouzdev D.S."/>
            <person name="Krutkina M.S."/>
        </authorList>
    </citation>
    <scope>NUCLEOTIDE SEQUENCE [LARGE SCALE GENOMIC DNA]</scope>
    <source>
        <strain evidence="2 3">RmlP001</strain>
    </source>
</reference>
<comment type="caution">
    <text evidence="2">The sequence shown here is derived from an EMBL/GenBank/DDBJ whole genome shotgun (WGS) entry which is preliminary data.</text>
</comment>
<protein>
    <submittedName>
        <fullName evidence="2">Uncharacterized protein</fullName>
    </submittedName>
</protein>
<feature type="transmembrane region" description="Helical" evidence="1">
    <location>
        <begin position="131"/>
        <end position="149"/>
    </location>
</feature>
<dbReference type="Proteomes" id="UP000289411">
    <property type="component" value="Unassembled WGS sequence"/>
</dbReference>
<reference evidence="2 3" key="2">
    <citation type="submission" date="2019-02" db="EMBL/GenBank/DDBJ databases">
        <title>'Lichenibacterium ramalinii' gen. nov. sp. nov., 'Lichenibacterium minor' gen. nov. sp. nov.</title>
        <authorList>
            <person name="Pankratov T."/>
        </authorList>
    </citation>
    <scope>NUCLEOTIDE SEQUENCE [LARGE SCALE GENOMIC DNA]</scope>
    <source>
        <strain evidence="2 3">RmlP001</strain>
    </source>
</reference>
<feature type="transmembrane region" description="Helical" evidence="1">
    <location>
        <begin position="26"/>
        <end position="46"/>
    </location>
</feature>